<organism evidence="1">
    <name type="scientific">marine sediment metagenome</name>
    <dbReference type="NCBI Taxonomy" id="412755"/>
    <lineage>
        <taxon>unclassified sequences</taxon>
        <taxon>metagenomes</taxon>
        <taxon>ecological metagenomes</taxon>
    </lineage>
</organism>
<proteinExistence type="predicted"/>
<sequence>MSETEEKEESSEIEPVKDKPLKLIAYPQVCAVENEDSTGFDI</sequence>
<feature type="non-terminal residue" evidence="1">
    <location>
        <position position="42"/>
    </location>
</feature>
<name>X1J8W8_9ZZZZ</name>
<comment type="caution">
    <text evidence="1">The sequence shown here is derived from an EMBL/GenBank/DDBJ whole genome shotgun (WGS) entry which is preliminary data.</text>
</comment>
<dbReference type="EMBL" id="BARU01025419">
    <property type="protein sequence ID" value="GAH66208.1"/>
    <property type="molecule type" value="Genomic_DNA"/>
</dbReference>
<accession>X1J8W8</accession>
<protein>
    <submittedName>
        <fullName evidence="1">Uncharacterized protein</fullName>
    </submittedName>
</protein>
<evidence type="ECO:0000313" key="1">
    <source>
        <dbReference type="EMBL" id="GAH66208.1"/>
    </source>
</evidence>
<dbReference type="AlphaFoldDB" id="X1J8W8"/>
<gene>
    <name evidence="1" type="ORF">S03H2_40957</name>
</gene>
<reference evidence="1" key="1">
    <citation type="journal article" date="2014" name="Front. Microbiol.">
        <title>High frequency of phylogenetically diverse reductive dehalogenase-homologous genes in deep subseafloor sedimentary metagenomes.</title>
        <authorList>
            <person name="Kawai M."/>
            <person name="Futagami T."/>
            <person name="Toyoda A."/>
            <person name="Takaki Y."/>
            <person name="Nishi S."/>
            <person name="Hori S."/>
            <person name="Arai W."/>
            <person name="Tsubouchi T."/>
            <person name="Morono Y."/>
            <person name="Uchiyama I."/>
            <person name="Ito T."/>
            <person name="Fujiyama A."/>
            <person name="Inagaki F."/>
            <person name="Takami H."/>
        </authorList>
    </citation>
    <scope>NUCLEOTIDE SEQUENCE</scope>
    <source>
        <strain evidence="1">Expedition CK06-06</strain>
    </source>
</reference>